<dbReference type="EMBL" id="JAWDGP010004172">
    <property type="protein sequence ID" value="KAK3767012.1"/>
    <property type="molecule type" value="Genomic_DNA"/>
</dbReference>
<accession>A0AAE1DE01</accession>
<protein>
    <submittedName>
        <fullName evidence="1">Uncharacterized protein</fullName>
    </submittedName>
</protein>
<evidence type="ECO:0000313" key="2">
    <source>
        <dbReference type="Proteomes" id="UP001283361"/>
    </source>
</evidence>
<sequence>MESAKGALWGPALEPGGTCRYAGCGSTGRAVYGVVFLCRVYPSDGNGAHTHPSLSAVLTSNNRYFYNCSHIVSTLGIHIATATCPV</sequence>
<name>A0AAE1DE01_9GAST</name>
<proteinExistence type="predicted"/>
<keyword evidence="2" id="KW-1185">Reference proteome</keyword>
<reference evidence="1" key="1">
    <citation type="journal article" date="2023" name="G3 (Bethesda)">
        <title>A reference genome for the long-term kleptoplast-retaining sea slug Elysia crispata morphotype clarki.</title>
        <authorList>
            <person name="Eastman K.E."/>
            <person name="Pendleton A.L."/>
            <person name="Shaikh M.A."/>
            <person name="Suttiyut T."/>
            <person name="Ogas R."/>
            <person name="Tomko P."/>
            <person name="Gavelis G."/>
            <person name="Widhalm J.R."/>
            <person name="Wisecaver J.H."/>
        </authorList>
    </citation>
    <scope>NUCLEOTIDE SEQUENCE</scope>
    <source>
        <strain evidence="1">ECLA1</strain>
    </source>
</reference>
<dbReference type="Proteomes" id="UP001283361">
    <property type="component" value="Unassembled WGS sequence"/>
</dbReference>
<evidence type="ECO:0000313" key="1">
    <source>
        <dbReference type="EMBL" id="KAK3767012.1"/>
    </source>
</evidence>
<gene>
    <name evidence="1" type="ORF">RRG08_054060</name>
</gene>
<dbReference type="AlphaFoldDB" id="A0AAE1DE01"/>
<organism evidence="1 2">
    <name type="scientific">Elysia crispata</name>
    <name type="common">lettuce slug</name>
    <dbReference type="NCBI Taxonomy" id="231223"/>
    <lineage>
        <taxon>Eukaryota</taxon>
        <taxon>Metazoa</taxon>
        <taxon>Spiralia</taxon>
        <taxon>Lophotrochozoa</taxon>
        <taxon>Mollusca</taxon>
        <taxon>Gastropoda</taxon>
        <taxon>Heterobranchia</taxon>
        <taxon>Euthyneura</taxon>
        <taxon>Panpulmonata</taxon>
        <taxon>Sacoglossa</taxon>
        <taxon>Placobranchoidea</taxon>
        <taxon>Plakobranchidae</taxon>
        <taxon>Elysia</taxon>
    </lineage>
</organism>
<comment type="caution">
    <text evidence="1">The sequence shown here is derived from an EMBL/GenBank/DDBJ whole genome shotgun (WGS) entry which is preliminary data.</text>
</comment>